<gene>
    <name evidence="1" type="ORF">LEP1GSC038_0868</name>
</gene>
<organism evidence="1 2">
    <name type="scientific">Leptospira weilii str. 2006001855</name>
    <dbReference type="NCBI Taxonomy" id="996804"/>
    <lineage>
        <taxon>Bacteria</taxon>
        <taxon>Pseudomonadati</taxon>
        <taxon>Spirochaetota</taxon>
        <taxon>Spirochaetia</taxon>
        <taxon>Leptospirales</taxon>
        <taxon>Leptospiraceae</taxon>
        <taxon>Leptospira</taxon>
    </lineage>
</organism>
<name>M6FQ71_9LEPT</name>
<dbReference type="EMBL" id="AFJM02000001">
    <property type="protein sequence ID" value="EMM74923.1"/>
    <property type="molecule type" value="Genomic_DNA"/>
</dbReference>
<dbReference type="Proteomes" id="UP000012101">
    <property type="component" value="Unassembled WGS sequence"/>
</dbReference>
<dbReference type="AlphaFoldDB" id="M6FQ71"/>
<evidence type="ECO:0000313" key="2">
    <source>
        <dbReference type="Proteomes" id="UP000012101"/>
    </source>
</evidence>
<comment type="caution">
    <text evidence="1">The sequence shown here is derived from an EMBL/GenBank/DDBJ whole genome shotgun (WGS) entry which is preliminary data.</text>
</comment>
<evidence type="ECO:0000313" key="1">
    <source>
        <dbReference type="EMBL" id="EMM74923.1"/>
    </source>
</evidence>
<proteinExistence type="predicted"/>
<reference evidence="1 2" key="1">
    <citation type="submission" date="2013-01" db="EMBL/GenBank/DDBJ databases">
        <authorList>
            <person name="Harkins D.M."/>
            <person name="Durkin A.S."/>
            <person name="Brinkac L.M."/>
            <person name="Haft D.H."/>
            <person name="Selengut J.D."/>
            <person name="Sanka R."/>
            <person name="DePew J."/>
            <person name="Purushe J."/>
            <person name="Hospenthal D.R."/>
            <person name="Murray C.K."/>
            <person name="Pimentel G."/>
            <person name="Wasfy M."/>
            <person name="Vinetz J.M."/>
            <person name="Sutton G.G."/>
            <person name="Nierman W.C."/>
            <person name="Fouts D.E."/>
        </authorList>
    </citation>
    <scope>NUCLEOTIDE SEQUENCE [LARGE SCALE GENOMIC DNA]</scope>
    <source>
        <strain evidence="1 2">2006001855</strain>
    </source>
</reference>
<protein>
    <submittedName>
        <fullName evidence="1">Uncharacterized protein</fullName>
    </submittedName>
</protein>
<accession>M6FQ71</accession>
<sequence length="93" mass="10788">MFSTAITECVSKKIPLLGTLCETYSSNRSTYRELTVNERIIPKNSHSTSVAILLFDNFFITVKVNMNFVPSYLRYTKIKFRMRSVFHIKPKSS</sequence>